<dbReference type="GO" id="GO:0008168">
    <property type="term" value="F:methyltransferase activity"/>
    <property type="evidence" value="ECO:0007669"/>
    <property type="project" value="UniProtKB-KW"/>
</dbReference>
<dbReference type="CDD" id="cd02440">
    <property type="entry name" value="AdoMet_MTases"/>
    <property type="match status" value="1"/>
</dbReference>
<keyword evidence="3" id="KW-1185">Reference proteome</keyword>
<protein>
    <submittedName>
        <fullName evidence="2">Class I SAM-dependent methyltransferase</fullName>
    </submittedName>
</protein>
<organism evidence="2 3">
    <name type="scientific">Fibrisoma montanum</name>
    <dbReference type="NCBI Taxonomy" id="2305895"/>
    <lineage>
        <taxon>Bacteria</taxon>
        <taxon>Pseudomonadati</taxon>
        <taxon>Bacteroidota</taxon>
        <taxon>Cytophagia</taxon>
        <taxon>Cytophagales</taxon>
        <taxon>Spirosomataceae</taxon>
        <taxon>Fibrisoma</taxon>
    </lineage>
</organism>
<gene>
    <name evidence="2" type="ORF">DYU11_06435</name>
</gene>
<evidence type="ECO:0000259" key="1">
    <source>
        <dbReference type="Pfam" id="PF13649"/>
    </source>
</evidence>
<dbReference type="RefSeq" id="WP_119666840.1">
    <property type="nucleotide sequence ID" value="NZ_QXED01000002.1"/>
</dbReference>
<sequence>MQAPFQANRFWDDRYSEAEFVYGTQPNQFFAQALRSLQPGHLLLPAEGEGRNAVYAASQGWHVDAFDFSEEGRQKALRLAAQRGVSIGYELADLLTFDTQTRYDALALIYVHLAPAPRRDMLVRFAGLLKPGGTLILEGFHPRQIGNPSGGPNAPEFCYTVEELRAVFAEGFSIQQLNNESITLAEGAYHHGPAHVTRLIALKL</sequence>
<keyword evidence="2" id="KW-0489">Methyltransferase</keyword>
<dbReference type="Proteomes" id="UP000283523">
    <property type="component" value="Unassembled WGS sequence"/>
</dbReference>
<dbReference type="InterPro" id="IPR029063">
    <property type="entry name" value="SAM-dependent_MTases_sf"/>
</dbReference>
<dbReference type="EMBL" id="QXED01000002">
    <property type="protein sequence ID" value="RIV24953.1"/>
    <property type="molecule type" value="Genomic_DNA"/>
</dbReference>
<comment type="caution">
    <text evidence="2">The sequence shown here is derived from an EMBL/GenBank/DDBJ whole genome shotgun (WGS) entry which is preliminary data.</text>
</comment>
<evidence type="ECO:0000313" key="2">
    <source>
        <dbReference type="EMBL" id="RIV24953.1"/>
    </source>
</evidence>
<name>A0A418ME07_9BACT</name>
<accession>A0A418ME07</accession>
<reference evidence="2 3" key="1">
    <citation type="submission" date="2018-08" db="EMBL/GenBank/DDBJ databases">
        <title>Fibrisoma montanum sp. nov., isolated from Danxia mountain soil.</title>
        <authorList>
            <person name="Huang Y."/>
        </authorList>
    </citation>
    <scope>NUCLEOTIDE SEQUENCE [LARGE SCALE GENOMIC DNA]</scope>
    <source>
        <strain evidence="2 3">HYT19</strain>
    </source>
</reference>
<dbReference type="GO" id="GO:0032259">
    <property type="term" value="P:methylation"/>
    <property type="evidence" value="ECO:0007669"/>
    <property type="project" value="UniProtKB-KW"/>
</dbReference>
<feature type="domain" description="Methyltransferase" evidence="1">
    <location>
        <begin position="48"/>
        <end position="133"/>
    </location>
</feature>
<dbReference type="OrthoDB" id="9804312at2"/>
<dbReference type="Pfam" id="PF13649">
    <property type="entry name" value="Methyltransf_25"/>
    <property type="match status" value="1"/>
</dbReference>
<evidence type="ECO:0000313" key="3">
    <source>
        <dbReference type="Proteomes" id="UP000283523"/>
    </source>
</evidence>
<proteinExistence type="predicted"/>
<dbReference type="SUPFAM" id="SSF53335">
    <property type="entry name" value="S-adenosyl-L-methionine-dependent methyltransferases"/>
    <property type="match status" value="1"/>
</dbReference>
<dbReference type="AlphaFoldDB" id="A0A418ME07"/>
<dbReference type="InterPro" id="IPR041698">
    <property type="entry name" value="Methyltransf_25"/>
</dbReference>
<keyword evidence="2" id="KW-0808">Transferase</keyword>
<dbReference type="Gene3D" id="3.40.50.150">
    <property type="entry name" value="Vaccinia Virus protein VP39"/>
    <property type="match status" value="1"/>
</dbReference>